<sequence>MRRTVNRVRPLKGTASTTTPVGLVARSIGGPGGQGGGALAVPAAEGDSSSGGSGFTSASEGPPEEVPDPLEREDSRVLDILLPPGSPVDRPHMHLSPSSELFGSPGSIPLDESDLPDAEPEPLSSMFSSSGRCLRPIRFFIQKSLDSDESFIIDEDPRISSSASSSLRLIGGSSSGSGSGASSDDEGPGDEDGGSLSDPGPARSPSQASLSSSSDIMDHIYIRPMEMRDIAACFHLGNRVFTRNRPNLYRLWDEYEVIGSFSGDTELCYIAEIDVEQGASMDTSSLEPGTRAMAKKKLVGFAFGNILLKKNHIKYGYLHWIAVDPEHQQRGIGSRLFERALEPMLEEGVSLVLCDTPDNNLAAIQFFRKLGFTDPIKHVFMSRHICDQEDCQHYRRTPSSATSSPESSNPPSQTGSANSSQGALSPRRPPAPRICPSPSLASVKTSAAGLIVREMTIDDLYGVYLLGEEVFGLSASPNMFRFWTESEVLDLFETDSDFCFVAELHGEIIGFCLGTTIQKSRSSWKYGYLIWLGVSSKARGLGVGKILAGRFEQSVLNDGALIMLIDTQSDAPAVNFWRKLNFGSEQNHVFMSMRISDSRSPTLPGTGPAGADPSGSTPSPRMFFST</sequence>
<proteinExistence type="predicted"/>
<feature type="domain" description="N-acetyltransferase" evidence="2">
    <location>
        <begin position="450"/>
        <end position="604"/>
    </location>
</feature>
<feature type="domain" description="N-acetyltransferase" evidence="2">
    <location>
        <begin position="220"/>
        <end position="398"/>
    </location>
</feature>
<evidence type="ECO:0000259" key="2">
    <source>
        <dbReference type="PROSITE" id="PS51186"/>
    </source>
</evidence>
<feature type="region of interest" description="Disordered" evidence="1">
    <location>
        <begin position="599"/>
        <end position="626"/>
    </location>
</feature>
<dbReference type="PANTHER" id="PTHR43072:SF36">
    <property type="entry name" value="RIBOSOMAL-PROTEIN-ALANINE ACETYLTRANSFERASE"/>
    <property type="match status" value="1"/>
</dbReference>
<feature type="compositionally biased region" description="Low complexity" evidence="1">
    <location>
        <begin position="163"/>
        <end position="172"/>
    </location>
</feature>
<evidence type="ECO:0000313" key="4">
    <source>
        <dbReference type="Proteomes" id="UP000030693"/>
    </source>
</evidence>
<dbReference type="Proteomes" id="UP000030693">
    <property type="component" value="Unassembled WGS sequence"/>
</dbReference>
<feature type="region of interest" description="Disordered" evidence="1">
    <location>
        <begin position="163"/>
        <end position="212"/>
    </location>
</feature>
<feature type="compositionally biased region" description="Low complexity" evidence="1">
    <location>
        <begin position="194"/>
        <end position="212"/>
    </location>
</feature>
<dbReference type="SUPFAM" id="SSF55729">
    <property type="entry name" value="Acyl-CoA N-acyltransferases (Nat)"/>
    <property type="match status" value="2"/>
</dbReference>
<feature type="compositionally biased region" description="Low complexity" evidence="1">
    <location>
        <begin position="398"/>
        <end position="412"/>
    </location>
</feature>
<dbReference type="Gene3D" id="3.40.630.30">
    <property type="match status" value="2"/>
</dbReference>
<feature type="region of interest" description="Disordered" evidence="1">
    <location>
        <begin position="1"/>
        <end position="128"/>
    </location>
</feature>
<feature type="compositionally biased region" description="Acidic residues" evidence="1">
    <location>
        <begin position="111"/>
        <end position="120"/>
    </location>
</feature>
<feature type="region of interest" description="Disordered" evidence="1">
    <location>
        <begin position="395"/>
        <end position="436"/>
    </location>
</feature>
<accession>A0A058Z2W3</accession>
<reference evidence="3" key="1">
    <citation type="submission" date="2013-04" db="EMBL/GenBank/DDBJ databases">
        <title>The Genome Sequence of Fonticula alba ATCC 38817.</title>
        <authorList>
            <consortium name="The Broad Institute Genomics Platform"/>
            <person name="Russ C."/>
            <person name="Cuomo C."/>
            <person name="Burger G."/>
            <person name="Gray M.W."/>
            <person name="Holland P.W.H."/>
            <person name="King N."/>
            <person name="Lang F.B.F."/>
            <person name="Roger A.J."/>
            <person name="Ruiz-Trillo I."/>
            <person name="Brown M."/>
            <person name="Walker B."/>
            <person name="Young S."/>
            <person name="Zeng Q."/>
            <person name="Gargeya S."/>
            <person name="Fitzgerald M."/>
            <person name="Haas B."/>
            <person name="Abouelleil A."/>
            <person name="Allen A.W."/>
            <person name="Alvarado L."/>
            <person name="Arachchi H.M."/>
            <person name="Berlin A.M."/>
            <person name="Chapman S.B."/>
            <person name="Gainer-Dewar J."/>
            <person name="Goldberg J."/>
            <person name="Griggs A."/>
            <person name="Gujja S."/>
            <person name="Hansen M."/>
            <person name="Howarth C."/>
            <person name="Imamovic A."/>
            <person name="Ireland A."/>
            <person name="Larimer J."/>
            <person name="McCowan C."/>
            <person name="Murphy C."/>
            <person name="Pearson M."/>
            <person name="Poon T.W."/>
            <person name="Priest M."/>
            <person name="Roberts A."/>
            <person name="Saif S."/>
            <person name="Shea T."/>
            <person name="Sisk P."/>
            <person name="Sykes S."/>
            <person name="Wortman J."/>
            <person name="Nusbaum C."/>
            <person name="Birren B."/>
        </authorList>
    </citation>
    <scope>NUCLEOTIDE SEQUENCE [LARGE SCALE GENOMIC DNA]</scope>
    <source>
        <strain evidence="3">ATCC 38817</strain>
    </source>
</reference>
<dbReference type="STRING" id="691883.A0A058Z2W3"/>
<dbReference type="CDD" id="cd04301">
    <property type="entry name" value="NAT_SF"/>
    <property type="match status" value="2"/>
</dbReference>
<feature type="compositionally biased region" description="Polar residues" evidence="1">
    <location>
        <begin position="614"/>
        <end position="626"/>
    </location>
</feature>
<feature type="compositionally biased region" description="Polar residues" evidence="1">
    <location>
        <begin position="413"/>
        <end position="423"/>
    </location>
</feature>
<feature type="compositionally biased region" description="Acidic residues" evidence="1">
    <location>
        <begin position="183"/>
        <end position="193"/>
    </location>
</feature>
<dbReference type="InterPro" id="IPR000182">
    <property type="entry name" value="GNAT_dom"/>
</dbReference>
<dbReference type="InterPro" id="IPR016181">
    <property type="entry name" value="Acyl_CoA_acyltransferase"/>
</dbReference>
<protein>
    <recommendedName>
        <fullName evidence="2">N-acetyltransferase domain-containing protein</fullName>
    </recommendedName>
</protein>
<organism evidence="3">
    <name type="scientific">Fonticula alba</name>
    <name type="common">Slime mold</name>
    <dbReference type="NCBI Taxonomy" id="691883"/>
    <lineage>
        <taxon>Eukaryota</taxon>
        <taxon>Rotosphaerida</taxon>
        <taxon>Fonticulaceae</taxon>
        <taxon>Fonticula</taxon>
    </lineage>
</organism>
<evidence type="ECO:0000256" key="1">
    <source>
        <dbReference type="SAM" id="MobiDB-lite"/>
    </source>
</evidence>
<feature type="compositionally biased region" description="Basic residues" evidence="1">
    <location>
        <begin position="1"/>
        <end position="10"/>
    </location>
</feature>
<evidence type="ECO:0000313" key="3">
    <source>
        <dbReference type="EMBL" id="KCV68590.1"/>
    </source>
</evidence>
<keyword evidence="4" id="KW-1185">Reference proteome</keyword>
<dbReference type="eggNOG" id="ENOG502S9CG">
    <property type="taxonomic scope" value="Eukaryota"/>
</dbReference>
<dbReference type="GeneID" id="20529607"/>
<name>A0A058Z2W3_FONAL</name>
<dbReference type="PANTHER" id="PTHR43072">
    <property type="entry name" value="N-ACETYLTRANSFERASE"/>
    <property type="match status" value="1"/>
</dbReference>
<dbReference type="OrthoDB" id="201826at2759"/>
<dbReference type="Pfam" id="PF00583">
    <property type="entry name" value="Acetyltransf_1"/>
    <property type="match status" value="2"/>
</dbReference>
<gene>
    <name evidence="3" type="ORF">H696_04882</name>
</gene>
<dbReference type="PROSITE" id="PS51186">
    <property type="entry name" value="GNAT"/>
    <property type="match status" value="2"/>
</dbReference>
<dbReference type="GO" id="GO:0016747">
    <property type="term" value="F:acyltransferase activity, transferring groups other than amino-acyl groups"/>
    <property type="evidence" value="ECO:0007669"/>
    <property type="project" value="InterPro"/>
</dbReference>
<feature type="compositionally biased region" description="Gly residues" evidence="1">
    <location>
        <begin position="29"/>
        <end position="38"/>
    </location>
</feature>
<dbReference type="EMBL" id="KB932208">
    <property type="protein sequence ID" value="KCV68590.1"/>
    <property type="molecule type" value="Genomic_DNA"/>
</dbReference>
<dbReference type="RefSeq" id="XP_009497022.1">
    <property type="nucleotide sequence ID" value="XM_009498747.1"/>
</dbReference>
<dbReference type="AlphaFoldDB" id="A0A058Z2W3"/>